<proteinExistence type="predicted"/>
<evidence type="ECO:0000313" key="2">
    <source>
        <dbReference type="Proteomes" id="UP000799118"/>
    </source>
</evidence>
<dbReference type="Gene3D" id="3.80.10.10">
    <property type="entry name" value="Ribonuclease Inhibitor"/>
    <property type="match status" value="1"/>
</dbReference>
<gene>
    <name evidence="1" type="ORF">BT96DRAFT_1016470</name>
</gene>
<dbReference type="EMBL" id="ML769418">
    <property type="protein sequence ID" value="KAE9404267.1"/>
    <property type="molecule type" value="Genomic_DNA"/>
</dbReference>
<dbReference type="SUPFAM" id="SSF52058">
    <property type="entry name" value="L domain-like"/>
    <property type="match status" value="1"/>
</dbReference>
<name>A0A6A4I595_9AGAR</name>
<protein>
    <recommendedName>
        <fullName evidence="3">F-box domain-containing protein</fullName>
    </recommendedName>
</protein>
<dbReference type="InterPro" id="IPR032675">
    <property type="entry name" value="LRR_dom_sf"/>
</dbReference>
<sequence>MMLPEELLQAVVQCLAHNPHFTEHRLSSFRWSYVELISLSMANRQWRRLCVPFLFTHVVVNLITFGDLERLIGHCTTNTVFATSIRTLDLEHSSSDSKIDMIPDLFPYLTNLSQINLYGNHISLPFLAAINHHPLTTVSLTPTTMFLSLPSQSAPSDLSKIVLKSVSVDGRPTSVGSLDSYLARGMEVTQVAVLDYLDLSLGTQKYNGLRELELQQYGGSFVPWLPEFIRTNPCLKKITFYNHYINTLLSLDSPGPFMSYFLAEVLSQGLNEKFHLRKYAVTRSSPSRLASSATEPFGEWHVSGIFLRFLQWSSGRVLHVAQSLFPDMSVLTIDTARVQIDTNELVTSLRPFSSLRLVSLLGLRQPWDPEIILSREIEAAMILYTSRIMKQIPTIEAFFLRQDGVVEGWIHDDGHIYSTVGRFSDPLALFKSKHLQTSYV</sequence>
<keyword evidence="2" id="KW-1185">Reference proteome</keyword>
<dbReference type="Proteomes" id="UP000799118">
    <property type="component" value="Unassembled WGS sequence"/>
</dbReference>
<evidence type="ECO:0008006" key="3">
    <source>
        <dbReference type="Google" id="ProtNLM"/>
    </source>
</evidence>
<dbReference type="OrthoDB" id="3043436at2759"/>
<reference evidence="1" key="1">
    <citation type="journal article" date="2019" name="Environ. Microbiol.">
        <title>Fungal ecological strategies reflected in gene transcription - a case study of two litter decomposers.</title>
        <authorList>
            <person name="Barbi F."/>
            <person name="Kohler A."/>
            <person name="Barry K."/>
            <person name="Baskaran P."/>
            <person name="Daum C."/>
            <person name="Fauchery L."/>
            <person name="Ihrmark K."/>
            <person name="Kuo A."/>
            <person name="LaButti K."/>
            <person name="Lipzen A."/>
            <person name="Morin E."/>
            <person name="Grigoriev I.V."/>
            <person name="Henrissat B."/>
            <person name="Lindahl B."/>
            <person name="Martin F."/>
        </authorList>
    </citation>
    <scope>NUCLEOTIDE SEQUENCE</scope>
    <source>
        <strain evidence="1">JB14</strain>
    </source>
</reference>
<accession>A0A6A4I595</accession>
<evidence type="ECO:0000313" key="1">
    <source>
        <dbReference type="EMBL" id="KAE9404267.1"/>
    </source>
</evidence>
<dbReference type="AlphaFoldDB" id="A0A6A4I595"/>
<organism evidence="1 2">
    <name type="scientific">Gymnopus androsaceus JB14</name>
    <dbReference type="NCBI Taxonomy" id="1447944"/>
    <lineage>
        <taxon>Eukaryota</taxon>
        <taxon>Fungi</taxon>
        <taxon>Dikarya</taxon>
        <taxon>Basidiomycota</taxon>
        <taxon>Agaricomycotina</taxon>
        <taxon>Agaricomycetes</taxon>
        <taxon>Agaricomycetidae</taxon>
        <taxon>Agaricales</taxon>
        <taxon>Marasmiineae</taxon>
        <taxon>Omphalotaceae</taxon>
        <taxon>Gymnopus</taxon>
    </lineage>
</organism>